<gene>
    <name evidence="4" type="ORF">FHX68_1283</name>
</gene>
<dbReference type="InterPro" id="IPR003675">
    <property type="entry name" value="Rce1/LyrA-like_dom"/>
</dbReference>
<dbReference type="AlphaFoldDB" id="A0A543KU75"/>
<feature type="region of interest" description="Disordered" evidence="1">
    <location>
        <begin position="1"/>
        <end position="32"/>
    </location>
</feature>
<feature type="transmembrane region" description="Helical" evidence="2">
    <location>
        <begin position="191"/>
        <end position="213"/>
    </location>
</feature>
<keyword evidence="5" id="KW-1185">Reference proteome</keyword>
<dbReference type="GO" id="GO:0080120">
    <property type="term" value="P:CAAX-box protein maturation"/>
    <property type="evidence" value="ECO:0007669"/>
    <property type="project" value="UniProtKB-ARBA"/>
</dbReference>
<organism evidence="4 5">
    <name type="scientific">Microbacterium lacticum</name>
    <dbReference type="NCBI Taxonomy" id="33885"/>
    <lineage>
        <taxon>Bacteria</taxon>
        <taxon>Bacillati</taxon>
        <taxon>Actinomycetota</taxon>
        <taxon>Actinomycetes</taxon>
        <taxon>Micrococcales</taxon>
        <taxon>Microbacteriaceae</taxon>
        <taxon>Microbacterium</taxon>
    </lineage>
</organism>
<feature type="transmembrane region" description="Helical" evidence="2">
    <location>
        <begin position="248"/>
        <end position="266"/>
    </location>
</feature>
<evidence type="ECO:0000313" key="5">
    <source>
        <dbReference type="Proteomes" id="UP000319804"/>
    </source>
</evidence>
<keyword evidence="2" id="KW-0812">Transmembrane</keyword>
<feature type="transmembrane region" description="Helical" evidence="2">
    <location>
        <begin position="273"/>
        <end position="293"/>
    </location>
</feature>
<dbReference type="EMBL" id="VFPS01000002">
    <property type="protein sequence ID" value="TQM98589.1"/>
    <property type="molecule type" value="Genomic_DNA"/>
</dbReference>
<dbReference type="GO" id="GO:0006508">
    <property type="term" value="P:proteolysis"/>
    <property type="evidence" value="ECO:0007669"/>
    <property type="project" value="UniProtKB-KW"/>
</dbReference>
<proteinExistence type="predicted"/>
<feature type="transmembrane region" description="Helical" evidence="2">
    <location>
        <begin position="58"/>
        <end position="88"/>
    </location>
</feature>
<evidence type="ECO:0000256" key="2">
    <source>
        <dbReference type="SAM" id="Phobius"/>
    </source>
</evidence>
<evidence type="ECO:0000313" key="4">
    <source>
        <dbReference type="EMBL" id="TQM98589.1"/>
    </source>
</evidence>
<comment type="caution">
    <text evidence="4">The sequence shown here is derived from an EMBL/GenBank/DDBJ whole genome shotgun (WGS) entry which is preliminary data.</text>
</comment>
<feature type="transmembrane region" description="Helical" evidence="2">
    <location>
        <begin position="156"/>
        <end position="179"/>
    </location>
</feature>
<reference evidence="4 5" key="1">
    <citation type="submission" date="2019-06" db="EMBL/GenBank/DDBJ databases">
        <title>Sequencing the genomes of 1000 actinobacteria strains.</title>
        <authorList>
            <person name="Klenk H.-P."/>
        </authorList>
    </citation>
    <scope>NUCLEOTIDE SEQUENCE [LARGE SCALE GENOMIC DNA]</scope>
    <source>
        <strain evidence="4 5">DSM 20427</strain>
    </source>
</reference>
<feature type="domain" description="CAAX prenyl protease 2/Lysostaphin resistance protein A-like" evidence="3">
    <location>
        <begin position="193"/>
        <end position="283"/>
    </location>
</feature>
<keyword evidence="2" id="KW-0472">Membrane</keyword>
<dbReference type="Proteomes" id="UP000319804">
    <property type="component" value="Unassembled WGS sequence"/>
</dbReference>
<dbReference type="InterPro" id="IPR052710">
    <property type="entry name" value="CAAX_protease"/>
</dbReference>
<feature type="transmembrane region" description="Helical" evidence="2">
    <location>
        <begin position="305"/>
        <end position="324"/>
    </location>
</feature>
<keyword evidence="2" id="KW-1133">Transmembrane helix</keyword>
<sequence length="349" mass="37557">MAHHERVKIPPAAAPTPVPYPAPAAPPAPPAPPKLPRDAIEGGLAFHRLIFARRRNGWWTPLAVGALGIVFYLVMLVVVLVFMIIAAMGDPTFLDRMLVLTENPSFDLGDPVMLVFLLATIVLMLPAYWLASLIVNGKRVGLISSAAGRLRWRWMLLCTGIAIVVSAVLTGVSFLVPGASGDAGDGGANPLWWVSLIIILLLVPLQSAAEEYVFRGYLMQAIGRWLRHPAFAILLPVPLFVMGHLYDLLGQLSVGLFAVAAGWLTWRTGGLESAIALHVVNNLTGFLLSLGAGSDPTESSTGWVSFLWSFLLIGGYVALVEWVLHRRAARGRALPRTLVLTPPVAAPLV</sequence>
<dbReference type="Pfam" id="PF02517">
    <property type="entry name" value="Rce1-like"/>
    <property type="match status" value="1"/>
</dbReference>
<evidence type="ECO:0000259" key="3">
    <source>
        <dbReference type="Pfam" id="PF02517"/>
    </source>
</evidence>
<feature type="transmembrane region" description="Helical" evidence="2">
    <location>
        <begin position="225"/>
        <end position="242"/>
    </location>
</feature>
<protein>
    <submittedName>
        <fullName evidence="4">CAAX prenyl protease-like protein</fullName>
    </submittedName>
</protein>
<feature type="transmembrane region" description="Helical" evidence="2">
    <location>
        <begin position="112"/>
        <end position="135"/>
    </location>
</feature>
<name>A0A543KU75_9MICO</name>
<keyword evidence="4" id="KW-0645">Protease</keyword>
<dbReference type="PANTHER" id="PTHR36435">
    <property type="entry name" value="SLR1288 PROTEIN"/>
    <property type="match status" value="1"/>
</dbReference>
<evidence type="ECO:0000256" key="1">
    <source>
        <dbReference type="SAM" id="MobiDB-lite"/>
    </source>
</evidence>
<dbReference type="GO" id="GO:0004175">
    <property type="term" value="F:endopeptidase activity"/>
    <property type="evidence" value="ECO:0007669"/>
    <property type="project" value="UniProtKB-ARBA"/>
</dbReference>
<accession>A0A543KU75</accession>
<keyword evidence="4" id="KW-0378">Hydrolase</keyword>
<dbReference type="PANTHER" id="PTHR36435:SF1">
    <property type="entry name" value="CAAX AMINO TERMINAL PROTEASE FAMILY PROTEIN"/>
    <property type="match status" value="1"/>
</dbReference>
<feature type="compositionally biased region" description="Pro residues" evidence="1">
    <location>
        <begin position="12"/>
        <end position="32"/>
    </location>
</feature>